<dbReference type="KEGG" id="mcha:111008686"/>
<evidence type="ECO:0000313" key="8">
    <source>
        <dbReference type="Proteomes" id="UP000504603"/>
    </source>
</evidence>
<comment type="similarity">
    <text evidence="2">Belongs to the alliinase family.</text>
</comment>
<dbReference type="InterPro" id="IPR015424">
    <property type="entry name" value="PyrdxlP-dep_Trfase"/>
</dbReference>
<dbReference type="GO" id="GO:0006520">
    <property type="term" value="P:amino acid metabolic process"/>
    <property type="evidence" value="ECO:0007669"/>
    <property type="project" value="TreeGrafter"/>
</dbReference>
<dbReference type="Gene3D" id="3.40.640.10">
    <property type="entry name" value="Type I PLP-dependent aspartate aminotransferase-like (Major domain)"/>
    <property type="match status" value="1"/>
</dbReference>
<proteinExistence type="inferred from homology"/>
<dbReference type="GeneID" id="111008686"/>
<dbReference type="Gene3D" id="3.90.1150.10">
    <property type="entry name" value="Aspartate Aminotransferase, domain 1"/>
    <property type="match status" value="1"/>
</dbReference>
<keyword evidence="8" id="KW-1185">Reference proteome</keyword>
<gene>
    <name evidence="9" type="primary">LOC111008686</name>
</gene>
<dbReference type="PANTHER" id="PTHR43795:SF22">
    <property type="entry name" value="TRYPTOPHAN AMINOTRANSFERASE-RELATED PROTEIN 2"/>
    <property type="match status" value="1"/>
</dbReference>
<keyword evidence="4" id="KW-0032">Aminotransferase</keyword>
<comment type="subunit">
    <text evidence="3">Homodimer.</text>
</comment>
<dbReference type="GO" id="GO:0008483">
    <property type="term" value="F:transaminase activity"/>
    <property type="evidence" value="ECO:0007669"/>
    <property type="project" value="UniProtKB-KW"/>
</dbReference>
<keyword evidence="4" id="KW-0808">Transferase</keyword>
<dbReference type="InterPro" id="IPR015421">
    <property type="entry name" value="PyrdxlP-dep_Trfase_major"/>
</dbReference>
<dbReference type="Pfam" id="PF04864">
    <property type="entry name" value="Alliinase_C"/>
    <property type="match status" value="1"/>
</dbReference>
<dbReference type="Gene3D" id="2.10.25.30">
    <property type="entry name" value="EGF-like, alliinase"/>
    <property type="match status" value="1"/>
</dbReference>
<dbReference type="CDD" id="cd00609">
    <property type="entry name" value="AAT_like"/>
    <property type="match status" value="1"/>
</dbReference>
<evidence type="ECO:0000259" key="7">
    <source>
        <dbReference type="Pfam" id="PF04864"/>
    </source>
</evidence>
<dbReference type="InterPro" id="IPR037029">
    <property type="entry name" value="Alliinase_N_sf"/>
</dbReference>
<protein>
    <submittedName>
        <fullName evidence="9">Tryptophan aminotransferase-related protein 1-like</fullName>
    </submittedName>
</protein>
<evidence type="ECO:0000256" key="4">
    <source>
        <dbReference type="ARBA" id="ARBA00022576"/>
    </source>
</evidence>
<evidence type="ECO:0000256" key="5">
    <source>
        <dbReference type="ARBA" id="ARBA00022898"/>
    </source>
</evidence>
<evidence type="ECO:0000256" key="3">
    <source>
        <dbReference type="ARBA" id="ARBA00011738"/>
    </source>
</evidence>
<accession>A0A6J1C9H3</accession>
<dbReference type="InterPro" id="IPR050478">
    <property type="entry name" value="Ethylene_sulfur-biosynth"/>
</dbReference>
<evidence type="ECO:0000256" key="2">
    <source>
        <dbReference type="ARBA" id="ARBA00006312"/>
    </source>
</evidence>
<evidence type="ECO:0000313" key="9">
    <source>
        <dbReference type="RefSeq" id="XP_022137138.1"/>
    </source>
</evidence>
<dbReference type="PANTHER" id="PTHR43795">
    <property type="entry name" value="BIFUNCTIONAL ASPARTATE AMINOTRANSFERASE AND GLUTAMATE/ASPARTATE-PREPHENATE AMINOTRANSFERASE-RELATED"/>
    <property type="match status" value="1"/>
</dbReference>
<dbReference type="GO" id="GO:0016846">
    <property type="term" value="F:carbon-sulfur lyase activity"/>
    <property type="evidence" value="ECO:0007669"/>
    <property type="project" value="InterPro"/>
</dbReference>
<evidence type="ECO:0000256" key="6">
    <source>
        <dbReference type="SAM" id="MobiDB-lite"/>
    </source>
</evidence>
<dbReference type="OrthoDB" id="2020362at2759"/>
<dbReference type="SUPFAM" id="SSF53383">
    <property type="entry name" value="PLP-dependent transferases"/>
    <property type="match status" value="1"/>
</dbReference>
<dbReference type="Proteomes" id="UP000504603">
    <property type="component" value="Unplaced"/>
</dbReference>
<dbReference type="InterPro" id="IPR006948">
    <property type="entry name" value="Alliinase_C"/>
</dbReference>
<dbReference type="AlphaFoldDB" id="A0A6J1C9H3"/>
<organism evidence="8 9">
    <name type="scientific">Momordica charantia</name>
    <name type="common">Bitter gourd</name>
    <name type="synonym">Balsam pear</name>
    <dbReference type="NCBI Taxonomy" id="3673"/>
    <lineage>
        <taxon>Eukaryota</taxon>
        <taxon>Viridiplantae</taxon>
        <taxon>Streptophyta</taxon>
        <taxon>Embryophyta</taxon>
        <taxon>Tracheophyta</taxon>
        <taxon>Spermatophyta</taxon>
        <taxon>Magnoliopsida</taxon>
        <taxon>eudicotyledons</taxon>
        <taxon>Gunneridae</taxon>
        <taxon>Pentapetalae</taxon>
        <taxon>rosids</taxon>
        <taxon>fabids</taxon>
        <taxon>Cucurbitales</taxon>
        <taxon>Cucurbitaceae</taxon>
        <taxon>Momordiceae</taxon>
        <taxon>Momordica</taxon>
    </lineage>
</organism>
<dbReference type="RefSeq" id="XP_022137138.1">
    <property type="nucleotide sequence ID" value="XM_022281446.1"/>
</dbReference>
<feature type="domain" description="Alliinase C-terminal" evidence="7">
    <location>
        <begin position="60"/>
        <end position="423"/>
    </location>
</feature>
<keyword evidence="5" id="KW-0663">Pyridoxal phosphate</keyword>
<dbReference type="InterPro" id="IPR015422">
    <property type="entry name" value="PyrdxlP-dep_Trfase_small"/>
</dbReference>
<comment type="cofactor">
    <cofactor evidence="1">
        <name>pyridoxal 5'-phosphate</name>
        <dbReference type="ChEBI" id="CHEBI:597326"/>
    </cofactor>
</comment>
<reference evidence="9" key="1">
    <citation type="submission" date="2025-08" db="UniProtKB">
        <authorList>
            <consortium name="RefSeq"/>
        </authorList>
    </citation>
    <scope>IDENTIFICATION</scope>
    <source>
        <strain evidence="9">OHB3-1</strain>
    </source>
</reference>
<evidence type="ECO:0000256" key="1">
    <source>
        <dbReference type="ARBA" id="ARBA00001933"/>
    </source>
</evidence>
<feature type="region of interest" description="Disordered" evidence="6">
    <location>
        <begin position="39"/>
        <end position="58"/>
    </location>
</feature>
<sequence length="428" mass="48194">MLKFCTCVNFRTESSDEERRRDSPARKLERQKELIKEAQNVPLSPSSRSQRQDYQDDRLINLDAGDPTMFETYWKRMGKKATVVIQGWRSMSYYSGGQSLCWFLEPELCQQILRLHRVVGNAVTEGRYIVVGTGSSQLILASLYALSSPDSPQPTPVVSAVPYYSSYPSVSEFLRSNLFQWGGDAATYKEDEDGHNPYIEMVTSPNNPDGSIRAPVVNRSGGKVVHDLAYYWPHYTPITAPANHDLALFTASKCTGHAGSRIGWALVKDPAVASRMVKFIELNTIGVSKDSQLRTARILSVVSDSCEQAFTSECSESFYGFGHRLMTERWRRLRQAVKHGGMFSLPEFPSAHCNFLRRPTESRPAFAWLKCEGDEEDCASLLRRHKIVGRSGVNFGCSAKFVRISMVDRDDNFDLLVQRISKITLPTS</sequence>
<name>A0A6J1C9H3_MOMCH</name>